<gene>
    <name evidence="1" type="ORF">GGR38_003258</name>
</gene>
<comment type="caution">
    <text evidence="1">The sequence shown here is derived from an EMBL/GenBank/DDBJ whole genome shotgun (WGS) entry which is preliminary data.</text>
</comment>
<name>A0A7W6CIZ4_9SPHN</name>
<dbReference type="AlphaFoldDB" id="A0A7W6CIZ4"/>
<organism evidence="1 2">
    <name type="scientific">Novosphingobium sediminicola</name>
    <dbReference type="NCBI Taxonomy" id="563162"/>
    <lineage>
        <taxon>Bacteria</taxon>
        <taxon>Pseudomonadati</taxon>
        <taxon>Pseudomonadota</taxon>
        <taxon>Alphaproteobacteria</taxon>
        <taxon>Sphingomonadales</taxon>
        <taxon>Sphingomonadaceae</taxon>
        <taxon>Novosphingobium</taxon>
    </lineage>
</organism>
<accession>A0A7W6CIZ4</accession>
<evidence type="ECO:0000313" key="1">
    <source>
        <dbReference type="EMBL" id="MBB3956295.1"/>
    </source>
</evidence>
<protein>
    <recommendedName>
        <fullName evidence="3">Anti-bacteriophage protein A/HamA C-terminal domain-containing protein</fullName>
    </recommendedName>
</protein>
<dbReference type="EMBL" id="JACIDX010000013">
    <property type="protein sequence ID" value="MBB3956295.1"/>
    <property type="molecule type" value="Genomic_DNA"/>
</dbReference>
<sequence>MVALGQYRHVAQILAGVDKKPMPTRSEAAAAAIERLTVPAGQDAWHRDGWVFQTISWIAALRSEVGVVARAPHAIPAHKGFDGMQLRLDTKGKSVTAIVIFEDKATDSPRATVREDVWGGVKALERGERMPELIQETTTILEAQQRHFPDLEVDEAIETILWDEVRHYRVSISTSDTHAKDKARKRLFRGFDLVAPGDPKRRRADTMHFDDLRSWMNTFCAQARAELKAWGDDV</sequence>
<proteinExistence type="predicted"/>
<reference evidence="1 2" key="1">
    <citation type="submission" date="2020-08" db="EMBL/GenBank/DDBJ databases">
        <title>Genomic Encyclopedia of Type Strains, Phase IV (KMG-IV): sequencing the most valuable type-strain genomes for metagenomic binning, comparative biology and taxonomic classification.</title>
        <authorList>
            <person name="Goeker M."/>
        </authorList>
    </citation>
    <scope>NUCLEOTIDE SEQUENCE [LARGE SCALE GENOMIC DNA]</scope>
    <source>
        <strain evidence="1 2">DSM 27057</strain>
    </source>
</reference>
<dbReference type="Proteomes" id="UP000548867">
    <property type="component" value="Unassembled WGS sequence"/>
</dbReference>
<keyword evidence="2" id="KW-1185">Reference proteome</keyword>
<evidence type="ECO:0000313" key="2">
    <source>
        <dbReference type="Proteomes" id="UP000548867"/>
    </source>
</evidence>
<evidence type="ECO:0008006" key="3">
    <source>
        <dbReference type="Google" id="ProtNLM"/>
    </source>
</evidence>